<sequence length="87" mass="10245">MDDFRYSLCVLRFQHQFKLEVGKGILKREVNDFHNPETSVFRIQNITESKNPILQMRLESNLTCSVFNDGIERITSSQAVLQFQKYC</sequence>
<proteinExistence type="predicted"/>
<gene>
    <name evidence="1" type="ORF">P029_05440</name>
</gene>
<organism evidence="1 2">
    <name type="scientific">Anaplasma phagocytophilum str. Norway variant2</name>
    <dbReference type="NCBI Taxonomy" id="1392507"/>
    <lineage>
        <taxon>Bacteria</taxon>
        <taxon>Pseudomonadati</taxon>
        <taxon>Pseudomonadota</taxon>
        <taxon>Alphaproteobacteria</taxon>
        <taxon>Rickettsiales</taxon>
        <taxon>Anaplasmataceae</taxon>
        <taxon>Anaplasma</taxon>
        <taxon>phagocytophilum group</taxon>
    </lineage>
</organism>
<reference evidence="1 2" key="2">
    <citation type="journal article" date="2014" name="Pathogens">
        <title>Comparative Genomics Identifies a Potential Marker of Human-Virulent Anaplasma phagocytophilum.</title>
        <authorList>
            <person name="Al-Khedery B."/>
            <person name="Barbet A.F."/>
        </authorList>
    </citation>
    <scope>NUCLEOTIDE SEQUENCE [LARGE SCALE GENOMIC DNA]</scope>
    <source>
        <strain evidence="1 2">Norway variant2</strain>
    </source>
</reference>
<accession>A0A168HJZ5</accession>
<dbReference type="AlphaFoldDB" id="A0A168HJZ5"/>
<reference evidence="1 2" key="1">
    <citation type="journal article" date="2013" name="Pathogens">
        <title>An Emerging Tick-Borne Disease of Humans Is Caused by a Subset of Strains with Conserved Genome Structure.</title>
        <authorList>
            <person name="Barbet A.F."/>
            <person name="Al-Khedery B."/>
            <person name="Stuen S."/>
            <person name="Granquist E.G."/>
            <person name="Felsheim R.F."/>
            <person name="Munderloh U.G."/>
        </authorList>
    </citation>
    <scope>NUCLEOTIDE SEQUENCE [LARGE SCALE GENOMIC DNA]</scope>
    <source>
        <strain evidence="1 2">Norway variant2</strain>
    </source>
</reference>
<protein>
    <submittedName>
        <fullName evidence="1">Uncharacterized protein</fullName>
    </submittedName>
</protein>
<evidence type="ECO:0000313" key="1">
    <source>
        <dbReference type="EMBL" id="ANC34704.1"/>
    </source>
</evidence>
<dbReference type="Proteomes" id="UP000053801">
    <property type="component" value="Chromosome"/>
</dbReference>
<name>A0A168HJZ5_ANAPH</name>
<dbReference type="EMBL" id="CP015376">
    <property type="protein sequence ID" value="ANC34704.1"/>
    <property type="molecule type" value="Genomic_DNA"/>
</dbReference>
<evidence type="ECO:0000313" key="2">
    <source>
        <dbReference type="Proteomes" id="UP000053801"/>
    </source>
</evidence>